<evidence type="ECO:0000256" key="9">
    <source>
        <dbReference type="SAM" id="Phobius"/>
    </source>
</evidence>
<evidence type="ECO:0000256" key="8">
    <source>
        <dbReference type="ARBA" id="ARBA00023012"/>
    </source>
</evidence>
<dbReference type="PANTHER" id="PTHR43065">
    <property type="entry name" value="SENSOR HISTIDINE KINASE"/>
    <property type="match status" value="1"/>
</dbReference>
<comment type="caution">
    <text evidence="11">The sequence shown here is derived from an EMBL/GenBank/DDBJ whole genome shotgun (WGS) entry which is preliminary data.</text>
</comment>
<dbReference type="InterPro" id="IPR036097">
    <property type="entry name" value="HisK_dim/P_sf"/>
</dbReference>
<sequence length="1234" mass="141400">MTQVSRRWIFLASVLSILLLLILYFFFFPKNEETVAYEDLQKKISVIDAQLDQDFINILMSARPEDSVTFETITRINSEYPYFLLNDENEVLFWSDFSFSLDFELLDKTEPYQLAEDPFGTFLLRSRQITRNEKQYWLIHAVRLIYPGSVRNDYLITGANPEIFGNEEFELFGDPEEGSFTINNGKGDPIFSVDFLFGYQPAGRFSNTPVLLFFFSVLLLYTILSYDFIAKVWRSGKQWRAISYSFLTIFVFRFIMLLLDFPEAFFRIELFDPIYYASSWLNPSLGDLWINSICFALIFSLILLKITTHDMHERMRMFTSKNEQIVILLICLAISSTFLYLLWDIPADILLNSQWALDIQNFPAMDWFQFISYLILFLWGALYVLITIALCSLLASMSRDWIQFAKWVGIMGFPVLGVLLYFQFWASLAWAVHLIFFTLVFRYQLYKNVFKLGLDTFYTFFFAAIIAAVVSGLSTRNTKQDQLLESKVRFTDQNLIENDVITEYFLDEVMQRIKGDLFIQNRLADPLLAKEPIETKIRKIYLDNYFDQFEVVISIYSSSGRKILGPASTGSLSGVRNRVVKSDYATDVRGLFFIRGDSPIEGNQFISFVPVTKDGNAVGTIVLELQKMNIQPSSVYPKLLLDENFTEKLDPTQYNYGIFVEKELVSSVGNFNYSSDRFLPVLDNPNLVNEGVAEGRFHHLGIKDGARLIVISSPSISPAEFAGNISLYFVIFVSLTFISILINSLIKGYKNFVFNYSTKLQLYLNFAFFFPILIISIITLGLLANSYREDLDRQYLQKAELIRGNLTSTISSLGMEGSTQNSIDEELTYLANTTGSELNLYSSEGELFSTNRPNIFEKRILSRFINPAAIAAIRENNLNQFLTDESLGNLKYKSVYLPILTGPRQELMGILAVPFFESEAELNKLVADVLSNIFNAFVVIFIAFLIISYFVSKNLTFPFKLLTQKLKTTNLENNEPMIWNARDEIGMLVNEYNNMLFKLEQSKKVLASTEKESAWKEMAKQVAHEIKNPLTPMKLTLQHLMRLDWQGQEDEKERLKKSLNTLIHQVDALSGIASSFSTFAKMPLPKNELMNFKTVVTKVLELYSNDDRVDLRFKDDSYTDDIPIMGDDKLFGRVITNLIINGIQSVEEGIVPVIKVWLWLSDSAVFLEISDNGKGIPPELREKIFIPNFSTKTQGSGLGLAIAKSGVETAGGKIWFETETEKGTTFYLTFPIVQ</sequence>
<feature type="transmembrane region" description="Helical" evidence="9">
    <location>
        <begin position="288"/>
        <end position="304"/>
    </location>
</feature>
<feature type="transmembrane region" description="Helical" evidence="9">
    <location>
        <begin position="762"/>
        <end position="784"/>
    </location>
</feature>
<evidence type="ECO:0000256" key="2">
    <source>
        <dbReference type="ARBA" id="ARBA00012438"/>
    </source>
</evidence>
<dbReference type="InterPro" id="IPR003661">
    <property type="entry name" value="HisK_dim/P_dom"/>
</dbReference>
<keyword evidence="3" id="KW-0597">Phosphoprotein</keyword>
<dbReference type="GO" id="GO:0005524">
    <property type="term" value="F:ATP binding"/>
    <property type="evidence" value="ECO:0007669"/>
    <property type="project" value="UniProtKB-KW"/>
</dbReference>
<dbReference type="CDD" id="cd00075">
    <property type="entry name" value="HATPase"/>
    <property type="match status" value="1"/>
</dbReference>
<feature type="transmembrane region" description="Helical" evidence="9">
    <location>
        <begin position="210"/>
        <end position="229"/>
    </location>
</feature>
<keyword evidence="7 11" id="KW-0067">ATP-binding</keyword>
<evidence type="ECO:0000259" key="10">
    <source>
        <dbReference type="PROSITE" id="PS50109"/>
    </source>
</evidence>
<comment type="catalytic activity">
    <reaction evidence="1">
        <text>ATP + protein L-histidine = ADP + protein N-phospho-L-histidine.</text>
        <dbReference type="EC" id="2.7.13.3"/>
    </reaction>
</comment>
<evidence type="ECO:0000256" key="5">
    <source>
        <dbReference type="ARBA" id="ARBA00022741"/>
    </source>
</evidence>
<feature type="transmembrane region" description="Helical" evidence="9">
    <location>
        <begin position="370"/>
        <end position="395"/>
    </location>
</feature>
<dbReference type="RefSeq" id="WP_290002475.1">
    <property type="nucleotide sequence ID" value="NZ_JAUEPH010000008.1"/>
</dbReference>
<evidence type="ECO:0000256" key="6">
    <source>
        <dbReference type="ARBA" id="ARBA00022777"/>
    </source>
</evidence>
<dbReference type="SUPFAM" id="SSF47384">
    <property type="entry name" value="Homodimeric domain of signal transducing histidine kinase"/>
    <property type="match status" value="1"/>
</dbReference>
<protein>
    <recommendedName>
        <fullName evidence="2">histidine kinase</fullName>
        <ecNumber evidence="2">2.7.13.3</ecNumber>
    </recommendedName>
</protein>
<evidence type="ECO:0000256" key="7">
    <source>
        <dbReference type="ARBA" id="ARBA00022840"/>
    </source>
</evidence>
<dbReference type="Proteomes" id="UP001171916">
    <property type="component" value="Unassembled WGS sequence"/>
</dbReference>
<dbReference type="Pfam" id="PF00512">
    <property type="entry name" value="HisKA"/>
    <property type="match status" value="1"/>
</dbReference>
<dbReference type="InterPro" id="IPR004358">
    <property type="entry name" value="Sig_transdc_His_kin-like_C"/>
</dbReference>
<dbReference type="InterPro" id="IPR003594">
    <property type="entry name" value="HATPase_dom"/>
</dbReference>
<dbReference type="PROSITE" id="PS50109">
    <property type="entry name" value="HIS_KIN"/>
    <property type="match status" value="1"/>
</dbReference>
<feature type="transmembrane region" description="Helical" evidence="9">
    <location>
        <begin position="721"/>
        <end position="742"/>
    </location>
</feature>
<keyword evidence="9" id="KW-0812">Transmembrane</keyword>
<dbReference type="PRINTS" id="PR00344">
    <property type="entry name" value="BCTRLSENSOR"/>
</dbReference>
<feature type="domain" description="Histidine kinase" evidence="10">
    <location>
        <begin position="1021"/>
        <end position="1234"/>
    </location>
</feature>
<dbReference type="InterPro" id="IPR005467">
    <property type="entry name" value="His_kinase_dom"/>
</dbReference>
<dbReference type="Gene3D" id="3.30.565.10">
    <property type="entry name" value="Histidine kinase-like ATPase, C-terminal domain"/>
    <property type="match status" value="1"/>
</dbReference>
<feature type="transmembrane region" description="Helical" evidence="9">
    <location>
        <begin position="407"/>
        <end position="436"/>
    </location>
</feature>
<keyword evidence="5" id="KW-0547">Nucleotide-binding</keyword>
<keyword evidence="12" id="KW-1185">Reference proteome</keyword>
<dbReference type="SMART" id="SM00388">
    <property type="entry name" value="HisKA"/>
    <property type="match status" value="1"/>
</dbReference>
<keyword evidence="8" id="KW-0902">Two-component regulatory system</keyword>
<feature type="transmembrane region" description="Helical" evidence="9">
    <location>
        <begin position="325"/>
        <end position="343"/>
    </location>
</feature>
<evidence type="ECO:0000313" key="11">
    <source>
        <dbReference type="EMBL" id="MDN3205701.1"/>
    </source>
</evidence>
<keyword evidence="9" id="KW-1133">Transmembrane helix</keyword>
<keyword evidence="4" id="KW-0808">Transferase</keyword>
<dbReference type="Pfam" id="PF02518">
    <property type="entry name" value="HATPase_c"/>
    <property type="match status" value="1"/>
</dbReference>
<dbReference type="SUPFAM" id="SSF55874">
    <property type="entry name" value="ATPase domain of HSP90 chaperone/DNA topoisomerase II/histidine kinase"/>
    <property type="match status" value="1"/>
</dbReference>
<feature type="transmembrane region" description="Helical" evidence="9">
    <location>
        <begin position="456"/>
        <end position="474"/>
    </location>
</feature>
<dbReference type="SMART" id="SM00387">
    <property type="entry name" value="HATPase_c"/>
    <property type="match status" value="1"/>
</dbReference>
<evidence type="ECO:0000256" key="4">
    <source>
        <dbReference type="ARBA" id="ARBA00022679"/>
    </source>
</evidence>
<keyword evidence="9" id="KW-0472">Membrane</keyword>
<feature type="transmembrane region" description="Helical" evidence="9">
    <location>
        <begin position="7"/>
        <end position="27"/>
    </location>
</feature>
<organism evidence="11 12">
    <name type="scientific">Algoriphagus sediminis</name>
    <dbReference type="NCBI Taxonomy" id="3057113"/>
    <lineage>
        <taxon>Bacteria</taxon>
        <taxon>Pseudomonadati</taxon>
        <taxon>Bacteroidota</taxon>
        <taxon>Cytophagia</taxon>
        <taxon>Cytophagales</taxon>
        <taxon>Cyclobacteriaceae</taxon>
        <taxon>Algoriphagus</taxon>
    </lineage>
</organism>
<dbReference type="Gene3D" id="1.10.287.130">
    <property type="match status" value="1"/>
</dbReference>
<reference evidence="11" key="1">
    <citation type="submission" date="2023-06" db="EMBL/GenBank/DDBJ databases">
        <title>Robiginitalea aurantiacus sp. nov. and Algoriphagus sediminis sp. nov., isolated from coastal sediment.</title>
        <authorList>
            <person name="Zhou Z.Y."/>
            <person name="An J."/>
            <person name="Jia Y.W."/>
            <person name="Du Z.J."/>
        </authorList>
    </citation>
    <scope>NUCLEOTIDE SEQUENCE</scope>
    <source>
        <strain evidence="11">C2-7</strain>
    </source>
</reference>
<dbReference type="EC" id="2.7.13.3" evidence="2"/>
<evidence type="ECO:0000256" key="1">
    <source>
        <dbReference type="ARBA" id="ARBA00000085"/>
    </source>
</evidence>
<evidence type="ECO:0000313" key="12">
    <source>
        <dbReference type="Proteomes" id="UP001171916"/>
    </source>
</evidence>
<dbReference type="PANTHER" id="PTHR43065:SF46">
    <property type="entry name" value="C4-DICARBOXYLATE TRANSPORT SENSOR PROTEIN DCTB"/>
    <property type="match status" value="1"/>
</dbReference>
<feature type="transmembrane region" description="Helical" evidence="9">
    <location>
        <begin position="241"/>
        <end position="259"/>
    </location>
</feature>
<feature type="transmembrane region" description="Helical" evidence="9">
    <location>
        <begin position="933"/>
        <end position="951"/>
    </location>
</feature>
<dbReference type="EMBL" id="JAUEPH010000008">
    <property type="protein sequence ID" value="MDN3205701.1"/>
    <property type="molecule type" value="Genomic_DNA"/>
</dbReference>
<evidence type="ECO:0000256" key="3">
    <source>
        <dbReference type="ARBA" id="ARBA00022553"/>
    </source>
</evidence>
<proteinExistence type="predicted"/>
<keyword evidence="6" id="KW-0418">Kinase</keyword>
<gene>
    <name evidence="11" type="ORF">QVH07_16185</name>
</gene>
<accession>A0ABT7YGR3</accession>
<dbReference type="InterPro" id="IPR036890">
    <property type="entry name" value="HATPase_C_sf"/>
</dbReference>
<dbReference type="Gene3D" id="6.10.340.10">
    <property type="match status" value="1"/>
</dbReference>
<dbReference type="CDD" id="cd00082">
    <property type="entry name" value="HisKA"/>
    <property type="match status" value="1"/>
</dbReference>
<name>A0ABT7YGR3_9BACT</name>